<gene>
    <name evidence="6" type="primary">MAG1</name>
    <name evidence="6" type="ORF">N0V87_005046</name>
</gene>
<name>A0A9W8WZH5_9PLEO</name>
<evidence type="ECO:0000256" key="2">
    <source>
        <dbReference type="ARBA" id="ARBA00022763"/>
    </source>
</evidence>
<dbReference type="InterPro" id="IPR051912">
    <property type="entry name" value="Alkylbase_DNA_Glycosylase/TA"/>
</dbReference>
<dbReference type="EC" id="3.2.2.21" evidence="6"/>
<feature type="region of interest" description="Disordered" evidence="4">
    <location>
        <begin position="200"/>
        <end position="239"/>
    </location>
</feature>
<evidence type="ECO:0000256" key="1">
    <source>
        <dbReference type="ARBA" id="ARBA00010817"/>
    </source>
</evidence>
<dbReference type="GO" id="GO:0043916">
    <property type="term" value="F:DNA-7-methylguanine glycosylase activity"/>
    <property type="evidence" value="ECO:0007669"/>
    <property type="project" value="TreeGrafter"/>
</dbReference>
<dbReference type="Proteomes" id="UP001140562">
    <property type="component" value="Unassembled WGS sequence"/>
</dbReference>
<dbReference type="PANTHER" id="PTHR43003">
    <property type="entry name" value="DNA-3-METHYLADENINE GLYCOSYLASE"/>
    <property type="match status" value="1"/>
</dbReference>
<evidence type="ECO:0000313" key="7">
    <source>
        <dbReference type="Proteomes" id="UP001140562"/>
    </source>
</evidence>
<dbReference type="GO" id="GO:0005634">
    <property type="term" value="C:nucleus"/>
    <property type="evidence" value="ECO:0007669"/>
    <property type="project" value="TreeGrafter"/>
</dbReference>
<keyword evidence="7" id="KW-1185">Reference proteome</keyword>
<dbReference type="Gene3D" id="1.10.340.30">
    <property type="entry name" value="Hypothetical protein, domain 2"/>
    <property type="match status" value="1"/>
</dbReference>
<evidence type="ECO:0000256" key="4">
    <source>
        <dbReference type="SAM" id="MobiDB-lite"/>
    </source>
</evidence>
<evidence type="ECO:0000259" key="5">
    <source>
        <dbReference type="Pfam" id="PF00730"/>
    </source>
</evidence>
<proteinExistence type="inferred from homology"/>
<dbReference type="AlphaFoldDB" id="A0A9W8WZH5"/>
<feature type="compositionally biased region" description="Low complexity" evidence="4">
    <location>
        <begin position="54"/>
        <end position="85"/>
    </location>
</feature>
<dbReference type="Pfam" id="PF00730">
    <property type="entry name" value="HhH-GPD"/>
    <property type="match status" value="1"/>
</dbReference>
<feature type="domain" description="HhH-GPD" evidence="5">
    <location>
        <begin position="296"/>
        <end position="415"/>
    </location>
</feature>
<dbReference type="InterPro" id="IPR011257">
    <property type="entry name" value="DNA_glycosylase"/>
</dbReference>
<reference evidence="6" key="1">
    <citation type="submission" date="2022-10" db="EMBL/GenBank/DDBJ databases">
        <title>Tapping the CABI collections for fungal endophytes: first genome assemblies for Collariella, Neodidymelliopsis, Ascochyta clinopodiicola, Didymella pomorum, Didymosphaeria variabile, Neocosmospora piperis and Neocucurbitaria cava.</title>
        <authorList>
            <person name="Hill R."/>
        </authorList>
    </citation>
    <scope>NUCLEOTIDE SEQUENCE</scope>
    <source>
        <strain evidence="6">IMI 360193</strain>
    </source>
</reference>
<keyword evidence="6" id="KW-0378">Hydrolase</keyword>
<comment type="caution">
    <text evidence="6">The sequence shown here is derived from an EMBL/GenBank/DDBJ whole genome shotgun (WGS) entry which is preliminary data.</text>
</comment>
<dbReference type="GO" id="GO:0032993">
    <property type="term" value="C:protein-DNA complex"/>
    <property type="evidence" value="ECO:0007669"/>
    <property type="project" value="TreeGrafter"/>
</dbReference>
<dbReference type="FunFam" id="1.10.340.30:FF:000004">
    <property type="entry name" value="DNA-3-methyladenine glycosylase II"/>
    <property type="match status" value="1"/>
</dbReference>
<keyword evidence="2" id="KW-0227">DNA damage</keyword>
<dbReference type="OrthoDB" id="415889at2759"/>
<protein>
    <submittedName>
        <fullName evidence="6">3-methyladenine DNA glycosylase</fullName>
        <ecNumber evidence="6">3.2.2.21</ecNumber>
    </submittedName>
</protein>
<dbReference type="PANTHER" id="PTHR43003:SF5">
    <property type="entry name" value="DNA-3-METHYLADENINE GLYCOSYLASE"/>
    <property type="match status" value="1"/>
</dbReference>
<dbReference type="EMBL" id="JAPEUV010000043">
    <property type="protein sequence ID" value="KAJ4337026.1"/>
    <property type="molecule type" value="Genomic_DNA"/>
</dbReference>
<dbReference type="GO" id="GO:0006307">
    <property type="term" value="P:DNA alkylation repair"/>
    <property type="evidence" value="ECO:0007669"/>
    <property type="project" value="TreeGrafter"/>
</dbReference>
<dbReference type="InterPro" id="IPR003265">
    <property type="entry name" value="HhH-GPD_domain"/>
</dbReference>
<keyword evidence="3" id="KW-0234">DNA repair</keyword>
<dbReference type="SUPFAM" id="SSF48150">
    <property type="entry name" value="DNA-glycosylase"/>
    <property type="match status" value="1"/>
</dbReference>
<evidence type="ECO:0000313" key="6">
    <source>
        <dbReference type="EMBL" id="KAJ4337026.1"/>
    </source>
</evidence>
<sequence>MSLRRSARNAKPTVIQAPESLYKKATANGSLPKAARPLQGDVDPSALSLEPQQEPDTPTKATTTAETELKSKSATSKKAAVSKKATASRKRKIPEPEPEPSVGTITTASNISENLTSNGAPPEHNGAISPPATPLPKQRQKRKKADTVSPAKPVPFTPTPSGVGLIAGSENVLKANGKAREDHMFDSLATLNRKRPAAPDVTNAPVLTPSGSQVVVNDSPSKKRKANDLPPDVGSPMKSTSTIDTLLQDAEAYLIKVDKELRANGRLERLIAGHQCKMFSPEGLREVVDPFTALASGIIGQQVSGAAAASIRKKFTALFEDTHPAFPSPAQVLTKDMPTLRSAGLSQRKAEYITGLAEKFASGEFTAEGLVRASDEELIEKLVAVRGLGRWSVEMFACFGLKRMDVFSTGDLGVQ</sequence>
<feature type="compositionally biased region" description="Polar residues" evidence="4">
    <location>
        <begin position="103"/>
        <end position="119"/>
    </location>
</feature>
<dbReference type="GO" id="GO:0006285">
    <property type="term" value="P:base-excision repair, AP site formation"/>
    <property type="evidence" value="ECO:0007669"/>
    <property type="project" value="UniProtKB-ARBA"/>
</dbReference>
<feature type="compositionally biased region" description="Polar residues" evidence="4">
    <location>
        <begin position="209"/>
        <end position="219"/>
    </location>
</feature>
<keyword evidence="6" id="KW-0326">Glycosidase</keyword>
<feature type="region of interest" description="Disordered" evidence="4">
    <location>
        <begin position="1"/>
        <end position="162"/>
    </location>
</feature>
<comment type="similarity">
    <text evidence="1">Belongs to the alkylbase DNA glycosidase AlkA family.</text>
</comment>
<dbReference type="GO" id="GO:0032131">
    <property type="term" value="F:alkylated DNA binding"/>
    <property type="evidence" value="ECO:0007669"/>
    <property type="project" value="TreeGrafter"/>
</dbReference>
<dbReference type="GO" id="GO:0008725">
    <property type="term" value="F:DNA-3-methyladenine glycosylase activity"/>
    <property type="evidence" value="ECO:0007669"/>
    <property type="project" value="TreeGrafter"/>
</dbReference>
<accession>A0A9W8WZH5</accession>
<evidence type="ECO:0000256" key="3">
    <source>
        <dbReference type="ARBA" id="ARBA00023204"/>
    </source>
</evidence>
<organism evidence="6 7">
    <name type="scientific">Didymella glomerata</name>
    <dbReference type="NCBI Taxonomy" id="749621"/>
    <lineage>
        <taxon>Eukaryota</taxon>
        <taxon>Fungi</taxon>
        <taxon>Dikarya</taxon>
        <taxon>Ascomycota</taxon>
        <taxon>Pezizomycotina</taxon>
        <taxon>Dothideomycetes</taxon>
        <taxon>Pleosporomycetidae</taxon>
        <taxon>Pleosporales</taxon>
        <taxon>Pleosporineae</taxon>
        <taxon>Didymellaceae</taxon>
        <taxon>Didymella</taxon>
    </lineage>
</organism>
<dbReference type="CDD" id="cd00056">
    <property type="entry name" value="ENDO3c"/>
    <property type="match status" value="1"/>
</dbReference>